<reference evidence="1 2" key="1">
    <citation type="submission" date="2015-11" db="EMBL/GenBank/DDBJ databases">
        <title>Genomic analysis of 38 Legionella species identifies large and diverse effector repertoires.</title>
        <authorList>
            <person name="Burstein D."/>
            <person name="Amaro F."/>
            <person name="Zusman T."/>
            <person name="Lifshitz Z."/>
            <person name="Cohen O."/>
            <person name="Gilbert J.A."/>
            <person name="Pupko T."/>
            <person name="Shuman H.A."/>
            <person name="Segal G."/>
        </authorList>
    </citation>
    <scope>NUCLEOTIDE SEQUENCE [LARGE SCALE GENOMIC DNA]</scope>
    <source>
        <strain evidence="1 2">WIGA</strain>
    </source>
</reference>
<sequence length="144" mass="16747">MKALNLAGQEIINESKETRFNNKLKIMSLLRTAIYSIQKDIELTTKAIEESYYLLQESIHCTFICIDGLEPLVLNEMEDAENHNTLDLINEKFYKNAFLQIFCLVTENNYEGTNILSYSRGKIKRLLLEIYNEICLIEPLEFGN</sequence>
<protein>
    <submittedName>
        <fullName evidence="1">Uncharacterized protein</fullName>
    </submittedName>
</protein>
<dbReference type="OrthoDB" id="9891987at2"/>
<evidence type="ECO:0000313" key="1">
    <source>
        <dbReference type="EMBL" id="KTC67843.1"/>
    </source>
</evidence>
<dbReference type="Proteomes" id="UP000054695">
    <property type="component" value="Unassembled WGS sequence"/>
</dbReference>
<gene>
    <name evidence="1" type="ORF">Lboz_3486</name>
</gene>
<dbReference type="AlphaFoldDB" id="A0A0W0R9V4"/>
<organism evidence="1 2">
    <name type="scientific">Legionella bozemanae</name>
    <name type="common">Fluoribacter bozemanae</name>
    <dbReference type="NCBI Taxonomy" id="447"/>
    <lineage>
        <taxon>Bacteria</taxon>
        <taxon>Pseudomonadati</taxon>
        <taxon>Pseudomonadota</taxon>
        <taxon>Gammaproteobacteria</taxon>
        <taxon>Legionellales</taxon>
        <taxon>Legionellaceae</taxon>
        <taxon>Legionella</taxon>
    </lineage>
</organism>
<dbReference type="EMBL" id="LNXU01000057">
    <property type="protein sequence ID" value="KTC67843.1"/>
    <property type="molecule type" value="Genomic_DNA"/>
</dbReference>
<dbReference type="PATRIC" id="fig|447.4.peg.3732"/>
<keyword evidence="2" id="KW-1185">Reference proteome</keyword>
<dbReference type="STRING" id="447.Lboz_3486"/>
<proteinExistence type="predicted"/>
<name>A0A0W0R9V4_LEGBO</name>
<evidence type="ECO:0000313" key="2">
    <source>
        <dbReference type="Proteomes" id="UP000054695"/>
    </source>
</evidence>
<comment type="caution">
    <text evidence="1">The sequence shown here is derived from an EMBL/GenBank/DDBJ whole genome shotgun (WGS) entry which is preliminary data.</text>
</comment>
<accession>A0A0W0R9V4</accession>
<dbReference type="RefSeq" id="WP_131744492.1">
    <property type="nucleotide sequence ID" value="NZ_CAAAIY010000038.1"/>
</dbReference>